<gene>
    <name evidence="1" type="ORF">B879_00871</name>
</gene>
<organism evidence="1 2">
    <name type="scientific">Cecembia lonarensis (strain CCUG 58316 / KCTC 22772 / LW9)</name>
    <dbReference type="NCBI Taxonomy" id="1225176"/>
    <lineage>
        <taxon>Bacteria</taxon>
        <taxon>Pseudomonadati</taxon>
        <taxon>Bacteroidota</taxon>
        <taxon>Cytophagia</taxon>
        <taxon>Cytophagales</taxon>
        <taxon>Cyclobacteriaceae</taxon>
        <taxon>Cecembia</taxon>
    </lineage>
</organism>
<accession>K1M2G5</accession>
<protein>
    <submittedName>
        <fullName evidence="1">Uncharacterized protein</fullName>
    </submittedName>
</protein>
<keyword evidence="2" id="KW-1185">Reference proteome</keyword>
<sequence>MPEFLAKALESDAVLKASFEQLTPGKQKEYAEHLGSAKREQTQIERLAKIRPMILEGKGLNDKYKK</sequence>
<dbReference type="Pfam" id="PF13376">
    <property type="entry name" value="OmdA"/>
    <property type="match status" value="1"/>
</dbReference>
<reference evidence="1 2" key="1">
    <citation type="journal article" date="2012" name="J. Bacteriol.">
        <title>Draft Genome Sequence of Cecembia lonarensis Strain LW9T, Isolated from Lonar Lake, a Haloalkaline Lake in India.</title>
        <authorList>
            <person name="Shivaji S."/>
            <person name="Ara S."/>
            <person name="Singh A."/>
            <person name="Pinnaka A.K."/>
        </authorList>
    </citation>
    <scope>NUCLEOTIDE SEQUENCE [LARGE SCALE GENOMIC DNA]</scope>
    <source>
        <strain evidence="1 2">LW9</strain>
    </source>
</reference>
<name>K1M2G5_CECL9</name>
<evidence type="ECO:0000313" key="2">
    <source>
        <dbReference type="Proteomes" id="UP000004478"/>
    </source>
</evidence>
<dbReference type="RefSeq" id="WP_009183915.1">
    <property type="nucleotide sequence ID" value="NZ_AMGM01000008.1"/>
</dbReference>
<dbReference type="EMBL" id="AMGM01000008">
    <property type="protein sequence ID" value="EKB50489.1"/>
    <property type="molecule type" value="Genomic_DNA"/>
</dbReference>
<dbReference type="Proteomes" id="UP000004478">
    <property type="component" value="Unassembled WGS sequence"/>
</dbReference>
<evidence type="ECO:0000313" key="1">
    <source>
        <dbReference type="EMBL" id="EKB50489.1"/>
    </source>
</evidence>
<proteinExistence type="predicted"/>
<dbReference type="AlphaFoldDB" id="K1M2G5"/>
<comment type="caution">
    <text evidence="1">The sequence shown here is derived from an EMBL/GenBank/DDBJ whole genome shotgun (WGS) entry which is preliminary data.</text>
</comment>
<dbReference type="PATRIC" id="fig|1225176.3.peg.934"/>